<organism evidence="6 7">
    <name type="scientific">Alloalcanivorax marinus</name>
    <dbReference type="NCBI Taxonomy" id="1177169"/>
    <lineage>
        <taxon>Bacteria</taxon>
        <taxon>Pseudomonadati</taxon>
        <taxon>Pseudomonadota</taxon>
        <taxon>Gammaproteobacteria</taxon>
        <taxon>Oceanospirillales</taxon>
        <taxon>Alcanivoracaceae</taxon>
        <taxon>Alloalcanivorax</taxon>
    </lineage>
</organism>
<proteinExistence type="predicted"/>
<dbReference type="GO" id="GO:0005737">
    <property type="term" value="C:cytoplasm"/>
    <property type="evidence" value="ECO:0007669"/>
    <property type="project" value="UniProtKB-ARBA"/>
</dbReference>
<keyword evidence="7" id="KW-1185">Reference proteome</keyword>
<dbReference type="CDD" id="cd03046">
    <property type="entry name" value="GST_N_GTT1_like"/>
    <property type="match status" value="1"/>
</dbReference>
<feature type="domain" description="GST N-terminal" evidence="4">
    <location>
        <begin position="1"/>
        <end position="81"/>
    </location>
</feature>
<dbReference type="PROSITE" id="PS50404">
    <property type="entry name" value="GST_NTER"/>
    <property type="match status" value="1"/>
</dbReference>
<dbReference type="SUPFAM" id="SSF52833">
    <property type="entry name" value="Thioredoxin-like"/>
    <property type="match status" value="1"/>
</dbReference>
<dbReference type="PANTHER" id="PTHR44051">
    <property type="entry name" value="GLUTATHIONE S-TRANSFERASE-RELATED"/>
    <property type="match status" value="1"/>
</dbReference>
<dbReference type="InterPro" id="IPR036249">
    <property type="entry name" value="Thioredoxin-like_sf"/>
</dbReference>
<evidence type="ECO:0000256" key="3">
    <source>
        <dbReference type="ARBA" id="ARBA00047960"/>
    </source>
</evidence>
<evidence type="ECO:0000313" key="6">
    <source>
        <dbReference type="EMBL" id="MCC4307227.1"/>
    </source>
</evidence>
<dbReference type="Gene3D" id="1.20.1050.10">
    <property type="match status" value="1"/>
</dbReference>
<dbReference type="GO" id="GO:0004601">
    <property type="term" value="F:peroxidase activity"/>
    <property type="evidence" value="ECO:0007669"/>
    <property type="project" value="UniProtKB-ARBA"/>
</dbReference>
<dbReference type="EMBL" id="JAJGNA010000001">
    <property type="protein sequence ID" value="MCC4307227.1"/>
    <property type="molecule type" value="Genomic_DNA"/>
</dbReference>
<dbReference type="AlphaFoldDB" id="A0A9Q3UHS1"/>
<dbReference type="PROSITE" id="PS50405">
    <property type="entry name" value="GST_CTER"/>
    <property type="match status" value="1"/>
</dbReference>
<evidence type="ECO:0000313" key="7">
    <source>
        <dbReference type="Proteomes" id="UP001108027"/>
    </source>
</evidence>
<dbReference type="SFLD" id="SFLDS00019">
    <property type="entry name" value="Glutathione_Transferase_(cytos"/>
    <property type="match status" value="1"/>
</dbReference>
<evidence type="ECO:0000256" key="2">
    <source>
        <dbReference type="ARBA" id="ARBA00022679"/>
    </source>
</evidence>
<dbReference type="InterPro" id="IPR040079">
    <property type="entry name" value="Glutathione_S-Trfase"/>
</dbReference>
<dbReference type="Proteomes" id="UP001108027">
    <property type="component" value="Unassembled WGS sequence"/>
</dbReference>
<dbReference type="PANTHER" id="PTHR44051:SF9">
    <property type="entry name" value="GLUTATHIONE S-TRANSFERASE 1"/>
    <property type="match status" value="1"/>
</dbReference>
<dbReference type="SFLD" id="SFLDG00358">
    <property type="entry name" value="Main_(cytGST)"/>
    <property type="match status" value="1"/>
</dbReference>
<dbReference type="Gene3D" id="3.40.30.10">
    <property type="entry name" value="Glutaredoxin"/>
    <property type="match status" value="1"/>
</dbReference>
<evidence type="ECO:0000259" key="5">
    <source>
        <dbReference type="PROSITE" id="PS50405"/>
    </source>
</evidence>
<dbReference type="SUPFAM" id="SSF47616">
    <property type="entry name" value="GST C-terminal domain-like"/>
    <property type="match status" value="1"/>
</dbReference>
<gene>
    <name evidence="6" type="ORF">LL252_01475</name>
</gene>
<evidence type="ECO:0000256" key="1">
    <source>
        <dbReference type="ARBA" id="ARBA00012452"/>
    </source>
</evidence>
<protein>
    <recommendedName>
        <fullName evidence="1">glutathione transferase</fullName>
        <ecNumber evidence="1">2.5.1.18</ecNumber>
    </recommendedName>
</protein>
<dbReference type="InterPro" id="IPR010987">
    <property type="entry name" value="Glutathione-S-Trfase_C-like"/>
</dbReference>
<dbReference type="Pfam" id="PF00043">
    <property type="entry name" value="GST_C"/>
    <property type="match status" value="1"/>
</dbReference>
<dbReference type="Pfam" id="PF13409">
    <property type="entry name" value="GST_N_2"/>
    <property type="match status" value="1"/>
</dbReference>
<accession>A0A9Q3UHS1</accession>
<dbReference type="RefSeq" id="WP_228232415.1">
    <property type="nucleotide sequence ID" value="NZ_ARXL01000080.1"/>
</dbReference>
<sequence>MIIVHHLEHSRSQRILWLLEELELPYEIEHYKRDPNTSLAPESLRRVHRLGKAPVISDGAVVMAESGAIIEYLVERYGDGRLKPATDTPQWLDYVYWMHFAEGSLMPLMVMKLVFGRVANAPMPFFAKPIARKISGKMNSQFLQPRIQDQLELVEDHLSRHTWFAGDQMSAADVQMSFPLQAAASRANLDNLPRIRDFIQRVEALPAYQRAIERGGPLQLLGG</sequence>
<reference evidence="6" key="1">
    <citation type="submission" date="2021-10" db="EMBL/GenBank/DDBJ databases">
        <title>The diversity and Nitrogen Metabolism of Culturable Nitrate-Utilizing Bacteria Within the Oxygen Minimum Zone of the Changjiang (Yangtze River)Estuary.</title>
        <authorList>
            <person name="Zhang D."/>
            <person name="Zheng J."/>
            <person name="Liu S."/>
            <person name="He W."/>
        </authorList>
    </citation>
    <scope>NUCLEOTIDE SEQUENCE</scope>
    <source>
        <strain evidence="6">FXH-223</strain>
    </source>
</reference>
<dbReference type="InterPro" id="IPR004045">
    <property type="entry name" value="Glutathione_S-Trfase_N"/>
</dbReference>
<dbReference type="GO" id="GO:0004364">
    <property type="term" value="F:glutathione transferase activity"/>
    <property type="evidence" value="ECO:0007669"/>
    <property type="project" value="UniProtKB-EC"/>
</dbReference>
<dbReference type="InterPro" id="IPR036282">
    <property type="entry name" value="Glutathione-S-Trfase_C_sf"/>
</dbReference>
<dbReference type="FunFam" id="3.40.30.10:FF:000156">
    <property type="entry name" value="Glutathione S-transferase 1"/>
    <property type="match status" value="1"/>
</dbReference>
<name>A0A9Q3UHS1_9GAMM</name>
<dbReference type="InterPro" id="IPR004046">
    <property type="entry name" value="GST_C"/>
</dbReference>
<dbReference type="SFLD" id="SFLDG01150">
    <property type="entry name" value="Main.1:_Beta-like"/>
    <property type="match status" value="1"/>
</dbReference>
<evidence type="ECO:0000259" key="4">
    <source>
        <dbReference type="PROSITE" id="PS50404"/>
    </source>
</evidence>
<dbReference type="EC" id="2.5.1.18" evidence="1"/>
<keyword evidence="2" id="KW-0808">Transferase</keyword>
<feature type="domain" description="GST C-terminal" evidence="5">
    <location>
        <begin position="87"/>
        <end position="223"/>
    </location>
</feature>
<dbReference type="CDD" id="cd03189">
    <property type="entry name" value="GST_C_GTT1_like"/>
    <property type="match status" value="1"/>
</dbReference>
<comment type="catalytic activity">
    <reaction evidence="3">
        <text>RX + glutathione = an S-substituted glutathione + a halide anion + H(+)</text>
        <dbReference type="Rhea" id="RHEA:16437"/>
        <dbReference type="ChEBI" id="CHEBI:15378"/>
        <dbReference type="ChEBI" id="CHEBI:16042"/>
        <dbReference type="ChEBI" id="CHEBI:17792"/>
        <dbReference type="ChEBI" id="CHEBI:57925"/>
        <dbReference type="ChEBI" id="CHEBI:90779"/>
        <dbReference type="EC" id="2.5.1.18"/>
    </reaction>
</comment>
<comment type="caution">
    <text evidence="6">The sequence shown here is derived from an EMBL/GenBank/DDBJ whole genome shotgun (WGS) entry which is preliminary data.</text>
</comment>